<proteinExistence type="predicted"/>
<reference evidence="10" key="1">
    <citation type="submission" date="2014-11" db="EMBL/GenBank/DDBJ databases">
        <title>Genome sequencing of Roseivirga sp. D-25.</title>
        <authorList>
            <person name="Selvaratnam C."/>
            <person name="Thevarajoo S."/>
            <person name="Goh K.M."/>
            <person name="Eee R."/>
            <person name="Chan K.-G."/>
            <person name="Chong C.S."/>
        </authorList>
    </citation>
    <scope>NUCLEOTIDE SEQUENCE [LARGE SCALE GENOMIC DNA]</scope>
    <source>
        <strain evidence="10">D-25</strain>
    </source>
</reference>
<dbReference type="GO" id="GO:0019867">
    <property type="term" value="C:outer membrane"/>
    <property type="evidence" value="ECO:0007669"/>
    <property type="project" value="InterPro"/>
</dbReference>
<dbReference type="Pfam" id="PF07244">
    <property type="entry name" value="POTRA"/>
    <property type="match status" value="4"/>
</dbReference>
<evidence type="ECO:0000256" key="1">
    <source>
        <dbReference type="ARBA" id="ARBA00004370"/>
    </source>
</evidence>
<keyword evidence="3" id="KW-0812">Transmembrane</keyword>
<keyword evidence="4" id="KW-0732">Signal</keyword>
<organism evidence="9 10">
    <name type="scientific">Roseivirga seohaensis subsp. aquiponti</name>
    <dbReference type="NCBI Taxonomy" id="1566026"/>
    <lineage>
        <taxon>Bacteria</taxon>
        <taxon>Pseudomonadati</taxon>
        <taxon>Bacteroidota</taxon>
        <taxon>Cytophagia</taxon>
        <taxon>Cytophagales</taxon>
        <taxon>Roseivirgaceae</taxon>
        <taxon>Roseivirga</taxon>
    </lineage>
</organism>
<evidence type="ECO:0000256" key="4">
    <source>
        <dbReference type="ARBA" id="ARBA00022729"/>
    </source>
</evidence>
<dbReference type="AlphaFoldDB" id="A0A0L8APG6"/>
<dbReference type="InterPro" id="IPR000184">
    <property type="entry name" value="Bac_surfAg_D15"/>
</dbReference>
<dbReference type="InterPro" id="IPR023707">
    <property type="entry name" value="OM_assembly_BamA"/>
</dbReference>
<dbReference type="RefSeq" id="WP_053222294.1">
    <property type="nucleotide sequence ID" value="NZ_JSVA01000004.1"/>
</dbReference>
<dbReference type="GO" id="GO:0071709">
    <property type="term" value="P:membrane assembly"/>
    <property type="evidence" value="ECO:0007669"/>
    <property type="project" value="InterPro"/>
</dbReference>
<evidence type="ECO:0000256" key="2">
    <source>
        <dbReference type="ARBA" id="ARBA00022452"/>
    </source>
</evidence>
<feature type="domain" description="POTRA" evidence="8">
    <location>
        <begin position="42"/>
        <end position="116"/>
    </location>
</feature>
<dbReference type="InterPro" id="IPR034746">
    <property type="entry name" value="POTRA"/>
</dbReference>
<dbReference type="InterPro" id="IPR010827">
    <property type="entry name" value="BamA/TamA_POTRA"/>
</dbReference>
<dbReference type="Gene3D" id="3.10.20.310">
    <property type="entry name" value="membrane protein fhac"/>
    <property type="match status" value="5"/>
</dbReference>
<dbReference type="OrthoDB" id="9802086at2"/>
<name>A0A0L8APG6_9BACT</name>
<feature type="domain" description="POTRA" evidence="8">
    <location>
        <begin position="418"/>
        <end position="493"/>
    </location>
</feature>
<comment type="subcellular location">
    <subcellularLocation>
        <location evidence="1">Membrane</location>
    </subcellularLocation>
</comment>
<keyword evidence="5" id="KW-0677">Repeat</keyword>
<evidence type="ECO:0000313" key="10">
    <source>
        <dbReference type="Proteomes" id="UP000036908"/>
    </source>
</evidence>
<dbReference type="PATRIC" id="fig|1566026.4.peg.2465"/>
<sequence length="887" mass="100040">MKKIFLLLVISICGLTQVKGQVRYGVNTAEGVQIDYTNPRVFEIAEVQYTGLSTIEERALTGLVGIKVGDKISIPGNEISDAIKKLWKQGIIADVQIWLTKIEGDRAFLEFRITERPRITKFEIEGVNSSQKSDLKEQIGVIGKVASAPLIKNSENIIRKYYVAKGYLNANVKTLQEADSLGNKGAQLTFIVDKMSKVRINKIEFEGNNSFSDQRLKKPLKKTNEKPRFWLVARLFDQIFKTSPKTVSNYMDSTYSVSESRFKSFINDNVKLNFLQSSKFIQSEFEADKDALIAFYNTKGYRDAAIVSSSVKKVDDDYIDLDIKIDEGNKYYIRNIDWTGNYKYTSSELSQVLGIKKGDVYNRERIEARTSFDGQNGDDINSLYMDDGYLFFRLEVVEVRADNDSIDLEMRMYEGEQATIKRIILTGNDRTSDHVVLREIRTLPGQKFSRKELIRTTRELAQLGYFDPEQINPKPIPNNGDGTVDIEFSLVEKSSDQIQLSGGFGGPFGFVGTVGLQLNNFSVKNIGDWSKWRPYPSGDGQRLSVQIQSNGRRFQNYNMTFSEPWLGGKKPNNFSISFNRTVNRTFTDYYNPSDVNGYLKASGFTIGLGRKLRWPDDFFTLSNSISYQFYDVFNFGNTLGFATGQANSVTFNTAISRSNIDSPQFPTSGSQFSLNINLTPPYSLFLDRFSGEGRPNLTTRERYQFIEYNKTLMDASFFIQLPSKFVLNARAHLGFIGSYGNKTDTGPFERFFLGGNGLNGANNFIIGQDIIALRGYDDNSIVPVDPKTGFRGGLIFNKFVAELRYPVSLKPSSVIYLLGFGEAGNAWNNYSEYSPRNLFRSAGVGARVFLPAFGLLGLDWAYGFDSDRELGIDGGSQIHFTIGQQIR</sequence>
<comment type="caution">
    <text evidence="9">The sequence shown here is derived from an EMBL/GenBank/DDBJ whole genome shotgun (WGS) entry which is preliminary data.</text>
</comment>
<evidence type="ECO:0000256" key="6">
    <source>
        <dbReference type="ARBA" id="ARBA00023136"/>
    </source>
</evidence>
<dbReference type="Gene3D" id="2.40.160.50">
    <property type="entry name" value="membrane protein fhac: a member of the omp85/tpsb transporter family"/>
    <property type="match status" value="1"/>
</dbReference>
<gene>
    <name evidence="9" type="ORF">OB69_03470</name>
</gene>
<dbReference type="PANTHER" id="PTHR12815">
    <property type="entry name" value="SORTING AND ASSEMBLY MACHINERY SAMM50 PROTEIN FAMILY MEMBER"/>
    <property type="match status" value="1"/>
</dbReference>
<dbReference type="Proteomes" id="UP000036908">
    <property type="component" value="Unassembled WGS sequence"/>
</dbReference>
<dbReference type="EMBL" id="JSVA01000004">
    <property type="protein sequence ID" value="KOF04062.1"/>
    <property type="molecule type" value="Genomic_DNA"/>
</dbReference>
<evidence type="ECO:0000259" key="8">
    <source>
        <dbReference type="PROSITE" id="PS51779"/>
    </source>
</evidence>
<evidence type="ECO:0000313" key="9">
    <source>
        <dbReference type="EMBL" id="KOF04062.1"/>
    </source>
</evidence>
<evidence type="ECO:0000256" key="7">
    <source>
        <dbReference type="ARBA" id="ARBA00023237"/>
    </source>
</evidence>
<accession>A0A0L8APG6</accession>
<dbReference type="PANTHER" id="PTHR12815:SF47">
    <property type="entry name" value="TRANSLOCATION AND ASSEMBLY MODULE SUBUNIT TAMA"/>
    <property type="match status" value="1"/>
</dbReference>
<protein>
    <submittedName>
        <fullName evidence="9">Outer membrane protein assembly complex, YaeT protein</fullName>
    </submittedName>
</protein>
<dbReference type="InterPro" id="IPR039910">
    <property type="entry name" value="D15-like"/>
</dbReference>
<keyword evidence="7" id="KW-0998">Cell outer membrane</keyword>
<keyword evidence="10" id="KW-1185">Reference proteome</keyword>
<dbReference type="PROSITE" id="PS51779">
    <property type="entry name" value="POTRA"/>
    <property type="match status" value="2"/>
</dbReference>
<evidence type="ECO:0000256" key="5">
    <source>
        <dbReference type="ARBA" id="ARBA00022737"/>
    </source>
</evidence>
<keyword evidence="2" id="KW-1134">Transmembrane beta strand</keyword>
<dbReference type="PIRSF" id="PIRSF006076">
    <property type="entry name" value="OM_assembly_OMP85"/>
    <property type="match status" value="1"/>
</dbReference>
<keyword evidence="6" id="KW-0472">Membrane</keyword>
<evidence type="ECO:0000256" key="3">
    <source>
        <dbReference type="ARBA" id="ARBA00022692"/>
    </source>
</evidence>
<dbReference type="Pfam" id="PF01103">
    <property type="entry name" value="Omp85"/>
    <property type="match status" value="1"/>
</dbReference>